<comment type="caution">
    <text evidence="9">The sequence shown here is derived from an EMBL/GenBank/DDBJ whole genome shotgun (WGS) entry which is preliminary data.</text>
</comment>
<feature type="compositionally biased region" description="Basic and acidic residues" evidence="7">
    <location>
        <begin position="44"/>
        <end position="63"/>
    </location>
</feature>
<dbReference type="Proteomes" id="UP001633002">
    <property type="component" value="Unassembled WGS sequence"/>
</dbReference>
<keyword evidence="4" id="KW-0238">DNA-binding</keyword>
<evidence type="ECO:0000256" key="7">
    <source>
        <dbReference type="SAM" id="MobiDB-lite"/>
    </source>
</evidence>
<dbReference type="SUPFAM" id="SSF54447">
    <property type="entry name" value="ssDNA-binding transcriptional regulator domain"/>
    <property type="match status" value="1"/>
</dbReference>
<evidence type="ECO:0000256" key="4">
    <source>
        <dbReference type="ARBA" id="ARBA00023125"/>
    </source>
</evidence>
<gene>
    <name evidence="9" type="ORF">R1sor_021045</name>
</gene>
<organism evidence="9 10">
    <name type="scientific">Riccia sorocarpa</name>
    <dbReference type="NCBI Taxonomy" id="122646"/>
    <lineage>
        <taxon>Eukaryota</taxon>
        <taxon>Viridiplantae</taxon>
        <taxon>Streptophyta</taxon>
        <taxon>Embryophyta</taxon>
        <taxon>Marchantiophyta</taxon>
        <taxon>Marchantiopsida</taxon>
        <taxon>Marchantiidae</taxon>
        <taxon>Marchantiales</taxon>
        <taxon>Ricciaceae</taxon>
        <taxon>Riccia</taxon>
    </lineage>
</organism>
<name>A0ABD3GI19_9MARC</name>
<keyword evidence="5" id="KW-0804">Transcription</keyword>
<evidence type="ECO:0000256" key="2">
    <source>
        <dbReference type="ARBA" id="ARBA00009001"/>
    </source>
</evidence>
<accession>A0ABD3GI19</accession>
<feature type="domain" description="Transcriptional coactivator p15 (PC4) C-terminal" evidence="8">
    <location>
        <begin position="71"/>
        <end position="122"/>
    </location>
</feature>
<sequence>MSFYRNKRKSKDEDDFINDDEAEDESSSDEEGNAKKKTSKKSRKGEGKESAARNDVKNEEKIDPSTGITACMISKNRKVVVRSFKNITLIDIREYYGKDSEDLKPSKKGISLSVDQWKVLSENVSKVNEAIKEMS</sequence>
<dbReference type="InterPro" id="IPR045125">
    <property type="entry name" value="Sub1/Tcp4-like"/>
</dbReference>
<keyword evidence="6" id="KW-0539">Nucleus</keyword>
<dbReference type="Pfam" id="PF02229">
    <property type="entry name" value="PC4"/>
    <property type="match status" value="1"/>
</dbReference>
<dbReference type="InterPro" id="IPR003173">
    <property type="entry name" value="PC4_C"/>
</dbReference>
<comment type="similarity">
    <text evidence="2">Belongs to the transcriptional coactivator PC4 family.</text>
</comment>
<comment type="subcellular location">
    <subcellularLocation>
        <location evidence="1">Nucleus</location>
    </subcellularLocation>
</comment>
<dbReference type="Gene3D" id="2.30.31.10">
    <property type="entry name" value="Transcriptional Coactivator Pc4, Chain A"/>
    <property type="match status" value="1"/>
</dbReference>
<evidence type="ECO:0000256" key="1">
    <source>
        <dbReference type="ARBA" id="ARBA00004123"/>
    </source>
</evidence>
<reference evidence="9 10" key="1">
    <citation type="submission" date="2024-09" db="EMBL/GenBank/DDBJ databases">
        <title>Chromosome-scale assembly of Riccia sorocarpa.</title>
        <authorList>
            <person name="Paukszto L."/>
        </authorList>
    </citation>
    <scope>NUCLEOTIDE SEQUENCE [LARGE SCALE GENOMIC DNA]</scope>
    <source>
        <strain evidence="9">LP-2024</strain>
        <tissue evidence="9">Aerial parts of the thallus</tissue>
    </source>
</reference>
<dbReference type="InterPro" id="IPR009044">
    <property type="entry name" value="ssDNA-bd_transcriptional_reg"/>
</dbReference>
<evidence type="ECO:0000256" key="5">
    <source>
        <dbReference type="ARBA" id="ARBA00023163"/>
    </source>
</evidence>
<proteinExistence type="inferred from homology"/>
<evidence type="ECO:0000313" key="9">
    <source>
        <dbReference type="EMBL" id="KAL3678089.1"/>
    </source>
</evidence>
<keyword evidence="3" id="KW-0805">Transcription regulation</keyword>
<evidence type="ECO:0000256" key="3">
    <source>
        <dbReference type="ARBA" id="ARBA00023015"/>
    </source>
</evidence>
<feature type="region of interest" description="Disordered" evidence="7">
    <location>
        <begin position="1"/>
        <end position="67"/>
    </location>
</feature>
<protein>
    <recommendedName>
        <fullName evidence="8">Transcriptional coactivator p15 (PC4) C-terminal domain-containing protein</fullName>
    </recommendedName>
</protein>
<feature type="compositionally biased region" description="Acidic residues" evidence="7">
    <location>
        <begin position="13"/>
        <end position="31"/>
    </location>
</feature>
<dbReference type="EMBL" id="JBJQOH010000007">
    <property type="protein sequence ID" value="KAL3678089.1"/>
    <property type="molecule type" value="Genomic_DNA"/>
</dbReference>
<dbReference type="PANTHER" id="PTHR13215">
    <property type="entry name" value="RNA POLYMERASE II TRANSCRIPTIONAL COACTIVATOR"/>
    <property type="match status" value="1"/>
</dbReference>
<evidence type="ECO:0000256" key="6">
    <source>
        <dbReference type="ARBA" id="ARBA00023242"/>
    </source>
</evidence>
<dbReference type="GO" id="GO:0005634">
    <property type="term" value="C:nucleus"/>
    <property type="evidence" value="ECO:0007669"/>
    <property type="project" value="UniProtKB-SubCell"/>
</dbReference>
<dbReference type="AlphaFoldDB" id="A0ABD3GI19"/>
<evidence type="ECO:0000259" key="8">
    <source>
        <dbReference type="Pfam" id="PF02229"/>
    </source>
</evidence>
<evidence type="ECO:0000313" key="10">
    <source>
        <dbReference type="Proteomes" id="UP001633002"/>
    </source>
</evidence>
<keyword evidence="10" id="KW-1185">Reference proteome</keyword>
<dbReference type="GO" id="GO:0003677">
    <property type="term" value="F:DNA binding"/>
    <property type="evidence" value="ECO:0007669"/>
    <property type="project" value="UniProtKB-KW"/>
</dbReference>